<dbReference type="Proteomes" id="UP001151760">
    <property type="component" value="Unassembled WGS sequence"/>
</dbReference>
<sequence>MEAMIADEDAMDKEVADKVKDHKRKHNSDDDDEDDDNDEGPSAGSNQGRLTMMMKALLGQLNLLRKLMTKVQRNQGSLRHLLAELTWLHASSSS</sequence>
<accession>A0ABQ5I1W9</accession>
<reference evidence="2" key="2">
    <citation type="submission" date="2022-01" db="EMBL/GenBank/DDBJ databases">
        <authorList>
            <person name="Yamashiro T."/>
            <person name="Shiraishi A."/>
            <person name="Satake H."/>
            <person name="Nakayama K."/>
        </authorList>
    </citation>
    <scope>NUCLEOTIDE SEQUENCE</scope>
</reference>
<reference evidence="2" key="1">
    <citation type="journal article" date="2022" name="Int. J. Mol. Sci.">
        <title>Draft Genome of Tanacetum Coccineum: Genomic Comparison of Closely Related Tanacetum-Family Plants.</title>
        <authorList>
            <person name="Yamashiro T."/>
            <person name="Shiraishi A."/>
            <person name="Nakayama K."/>
            <person name="Satake H."/>
        </authorList>
    </citation>
    <scope>NUCLEOTIDE SEQUENCE</scope>
</reference>
<comment type="caution">
    <text evidence="2">The sequence shown here is derived from an EMBL/GenBank/DDBJ whole genome shotgun (WGS) entry which is preliminary data.</text>
</comment>
<evidence type="ECO:0000313" key="3">
    <source>
        <dbReference type="Proteomes" id="UP001151760"/>
    </source>
</evidence>
<feature type="compositionally biased region" description="Acidic residues" evidence="1">
    <location>
        <begin position="1"/>
        <end position="11"/>
    </location>
</feature>
<evidence type="ECO:0000313" key="2">
    <source>
        <dbReference type="EMBL" id="GJT94098.1"/>
    </source>
</evidence>
<gene>
    <name evidence="2" type="ORF">Tco_1082943</name>
</gene>
<name>A0ABQ5I1W9_9ASTR</name>
<dbReference type="EMBL" id="BQNB010020263">
    <property type="protein sequence ID" value="GJT94098.1"/>
    <property type="molecule type" value="Genomic_DNA"/>
</dbReference>
<protein>
    <submittedName>
        <fullName evidence="2">Uncharacterized protein</fullName>
    </submittedName>
</protein>
<evidence type="ECO:0000256" key="1">
    <source>
        <dbReference type="SAM" id="MobiDB-lite"/>
    </source>
</evidence>
<proteinExistence type="predicted"/>
<keyword evidence="3" id="KW-1185">Reference proteome</keyword>
<feature type="region of interest" description="Disordered" evidence="1">
    <location>
        <begin position="1"/>
        <end position="50"/>
    </location>
</feature>
<feature type="compositionally biased region" description="Acidic residues" evidence="1">
    <location>
        <begin position="29"/>
        <end position="39"/>
    </location>
</feature>
<organism evidence="2 3">
    <name type="scientific">Tanacetum coccineum</name>
    <dbReference type="NCBI Taxonomy" id="301880"/>
    <lineage>
        <taxon>Eukaryota</taxon>
        <taxon>Viridiplantae</taxon>
        <taxon>Streptophyta</taxon>
        <taxon>Embryophyta</taxon>
        <taxon>Tracheophyta</taxon>
        <taxon>Spermatophyta</taxon>
        <taxon>Magnoliopsida</taxon>
        <taxon>eudicotyledons</taxon>
        <taxon>Gunneridae</taxon>
        <taxon>Pentapetalae</taxon>
        <taxon>asterids</taxon>
        <taxon>campanulids</taxon>
        <taxon>Asterales</taxon>
        <taxon>Asteraceae</taxon>
        <taxon>Asteroideae</taxon>
        <taxon>Anthemideae</taxon>
        <taxon>Anthemidinae</taxon>
        <taxon>Tanacetum</taxon>
    </lineage>
</organism>